<evidence type="ECO:0000313" key="1">
    <source>
        <dbReference type="EMBL" id="GAG84822.1"/>
    </source>
</evidence>
<feature type="non-terminal residue" evidence="1">
    <location>
        <position position="1"/>
    </location>
</feature>
<dbReference type="EMBL" id="BART01012744">
    <property type="protein sequence ID" value="GAG84822.1"/>
    <property type="molecule type" value="Genomic_DNA"/>
</dbReference>
<reference evidence="1" key="1">
    <citation type="journal article" date="2014" name="Front. Microbiol.">
        <title>High frequency of phylogenetically diverse reductive dehalogenase-homologous genes in deep subseafloor sedimentary metagenomes.</title>
        <authorList>
            <person name="Kawai M."/>
            <person name="Futagami T."/>
            <person name="Toyoda A."/>
            <person name="Takaki Y."/>
            <person name="Nishi S."/>
            <person name="Hori S."/>
            <person name="Arai W."/>
            <person name="Tsubouchi T."/>
            <person name="Morono Y."/>
            <person name="Uchiyama I."/>
            <person name="Ito T."/>
            <person name="Fujiyama A."/>
            <person name="Inagaki F."/>
            <person name="Takami H."/>
        </authorList>
    </citation>
    <scope>NUCLEOTIDE SEQUENCE</scope>
    <source>
        <strain evidence="1">Expedition CK06-06</strain>
    </source>
</reference>
<proteinExistence type="predicted"/>
<name>X1BUJ2_9ZZZZ</name>
<sequence length="249" mass="27139">AGTWYHLAFVYNEAEASDADKMKAYINGVLQVNAAAGAALTTLNSSTANFDIGRLTGVLTNEFVGNIDEVAIWDSALSPTDVAILSATPLNDLSSLNPVAYYKLGEESKFTSQWLVPNQMSQDTAFDFGDRIQSEYITLPQLPLYNAITVSAWIKTQKNGVTFQTIISNNQNNVTPVNEKGWVLTIGAGWASGYTKAQFFFYDTGGSTLESLDQSSAQLLTDNQWHHVVALWDGTTDADTTLLVKDIFA</sequence>
<organism evidence="1">
    <name type="scientific">marine sediment metagenome</name>
    <dbReference type="NCBI Taxonomy" id="412755"/>
    <lineage>
        <taxon>unclassified sequences</taxon>
        <taxon>metagenomes</taxon>
        <taxon>ecological metagenomes</taxon>
    </lineage>
</organism>
<protein>
    <recommendedName>
        <fullName evidence="2">LamG-like jellyroll fold domain-containing protein</fullName>
    </recommendedName>
</protein>
<gene>
    <name evidence="1" type="ORF">S01H4_26431</name>
</gene>
<dbReference type="AlphaFoldDB" id="X1BUJ2"/>
<dbReference type="SUPFAM" id="SSF49899">
    <property type="entry name" value="Concanavalin A-like lectins/glucanases"/>
    <property type="match status" value="2"/>
</dbReference>
<evidence type="ECO:0008006" key="2">
    <source>
        <dbReference type="Google" id="ProtNLM"/>
    </source>
</evidence>
<dbReference type="Pfam" id="PF13385">
    <property type="entry name" value="Laminin_G_3"/>
    <property type="match status" value="2"/>
</dbReference>
<accession>X1BUJ2</accession>
<dbReference type="Gene3D" id="2.60.120.200">
    <property type="match status" value="2"/>
</dbReference>
<dbReference type="InterPro" id="IPR013320">
    <property type="entry name" value="ConA-like_dom_sf"/>
</dbReference>
<comment type="caution">
    <text evidence="1">The sequence shown here is derived from an EMBL/GenBank/DDBJ whole genome shotgun (WGS) entry which is preliminary data.</text>
</comment>